<dbReference type="InterPro" id="IPR052025">
    <property type="entry name" value="Xyloglucanase_GH74"/>
</dbReference>
<dbReference type="PANTHER" id="PTHR43739:SF5">
    <property type="entry name" value="EXO-ALPHA-SIALIDASE"/>
    <property type="match status" value="1"/>
</dbReference>
<accession>A0A830F0A8</accession>
<dbReference type="GO" id="GO:0016787">
    <property type="term" value="F:hydrolase activity"/>
    <property type="evidence" value="ECO:0007669"/>
    <property type="project" value="UniProtKB-KW"/>
</dbReference>
<evidence type="ECO:0000313" key="2">
    <source>
        <dbReference type="Proteomes" id="UP000628840"/>
    </source>
</evidence>
<keyword evidence="2" id="KW-1185">Reference proteome</keyword>
<dbReference type="CDD" id="cd15482">
    <property type="entry name" value="Sialidase_non-viral"/>
    <property type="match status" value="1"/>
</dbReference>
<dbReference type="OrthoDB" id="197823at2157"/>
<evidence type="ECO:0000313" key="1">
    <source>
        <dbReference type="EMBL" id="GGL26963.1"/>
    </source>
</evidence>
<dbReference type="AlphaFoldDB" id="A0A830F0A8"/>
<dbReference type="EMBL" id="BMPF01000001">
    <property type="protein sequence ID" value="GGL26963.1"/>
    <property type="molecule type" value="Genomic_DNA"/>
</dbReference>
<dbReference type="InterPro" id="IPR015943">
    <property type="entry name" value="WD40/YVTN_repeat-like_dom_sf"/>
</dbReference>
<keyword evidence="1" id="KW-0378">Hydrolase</keyword>
<sequence length="313" mass="33379">MKAFCAFPSGLFVVEDGEVRERLGDVTPTCVAVSGDTVCCGTSDAGIRRSVDGGESFHRVADFERAHVTALAVGPDGTWWAGTEPSALYRSDDGGRAWRETAPLTNLDSSDEWSFPPRPDTHHVRWVRPRPDDGDALAVAIEAGALVRTTDGGDTWRERVPGGPLDAHTIATHPGTPDRLYAAAGDGYHESPDWGETWETPESGLEHTYCWSVAATERDPDTRVLSAASGPRAAHSEGGAAVYRREAGTDWTRVPAISGDDLLAPVLAAGAGRTVYALSNHGLHRSTDGGRTWRRVALGYAPEERATGLALAP</sequence>
<comment type="caution">
    <text evidence="1">The sequence shown here is derived from an EMBL/GenBank/DDBJ whole genome shotgun (WGS) entry which is preliminary data.</text>
</comment>
<dbReference type="SUPFAM" id="SSF110296">
    <property type="entry name" value="Oligoxyloglucan reducing end-specific cellobiohydrolase"/>
    <property type="match status" value="1"/>
</dbReference>
<dbReference type="RefSeq" id="WP_188879403.1">
    <property type="nucleotide sequence ID" value="NZ_BMPF01000001.1"/>
</dbReference>
<reference evidence="1 2" key="1">
    <citation type="journal article" date="2019" name="Int. J. Syst. Evol. Microbiol.">
        <title>The Global Catalogue of Microorganisms (GCM) 10K type strain sequencing project: providing services to taxonomists for standard genome sequencing and annotation.</title>
        <authorList>
            <consortium name="The Broad Institute Genomics Platform"/>
            <consortium name="The Broad Institute Genome Sequencing Center for Infectious Disease"/>
            <person name="Wu L."/>
            <person name="Ma J."/>
        </authorList>
    </citation>
    <scope>NUCLEOTIDE SEQUENCE [LARGE SCALE GENOMIC DNA]</scope>
    <source>
        <strain evidence="1 2">JCM 19585</strain>
    </source>
</reference>
<dbReference type="Proteomes" id="UP000628840">
    <property type="component" value="Unassembled WGS sequence"/>
</dbReference>
<name>A0A830F0A8_9EURY</name>
<dbReference type="PANTHER" id="PTHR43739">
    <property type="entry name" value="XYLOGLUCANASE (EUROFUNG)"/>
    <property type="match status" value="1"/>
</dbReference>
<protein>
    <submittedName>
        <fullName evidence="1">Glycosyl hydrolase</fullName>
    </submittedName>
</protein>
<dbReference type="GO" id="GO:0010411">
    <property type="term" value="P:xyloglucan metabolic process"/>
    <property type="evidence" value="ECO:0007669"/>
    <property type="project" value="TreeGrafter"/>
</dbReference>
<organism evidence="1 2">
    <name type="scientific">Halarchaeum grantii</name>
    <dbReference type="NCBI Taxonomy" id="1193105"/>
    <lineage>
        <taxon>Archaea</taxon>
        <taxon>Methanobacteriati</taxon>
        <taxon>Methanobacteriota</taxon>
        <taxon>Stenosarchaea group</taxon>
        <taxon>Halobacteria</taxon>
        <taxon>Halobacteriales</taxon>
        <taxon>Halobacteriaceae</taxon>
    </lineage>
</organism>
<dbReference type="Gene3D" id="2.130.10.10">
    <property type="entry name" value="YVTN repeat-like/Quinoprotein amine dehydrogenase"/>
    <property type="match status" value="1"/>
</dbReference>
<proteinExistence type="predicted"/>
<gene>
    <name evidence="1" type="ORF">GCM10009037_08260</name>
</gene>